<comment type="caution">
    <text evidence="3">The sequence shown here is derived from an EMBL/GenBank/DDBJ whole genome shotgun (WGS) entry which is preliminary data.</text>
</comment>
<evidence type="ECO:0000313" key="3">
    <source>
        <dbReference type="EMBL" id="MBP3962611.1"/>
    </source>
</evidence>
<reference evidence="3 4" key="1">
    <citation type="submission" date="2021-04" db="EMBL/GenBank/DDBJ databases">
        <title>Paenibacillus sp. DLE-14 whole genome sequence.</title>
        <authorList>
            <person name="Ham Y.J."/>
        </authorList>
    </citation>
    <scope>NUCLEOTIDE SEQUENCE [LARGE SCALE GENOMIC DNA]</scope>
    <source>
        <strain evidence="3 4">DLE-14</strain>
    </source>
</reference>
<evidence type="ECO:0000313" key="4">
    <source>
        <dbReference type="Proteomes" id="UP000673394"/>
    </source>
</evidence>
<dbReference type="Proteomes" id="UP000673394">
    <property type="component" value="Unassembled WGS sequence"/>
</dbReference>
<keyword evidence="4" id="KW-1185">Reference proteome</keyword>
<dbReference type="Pfam" id="PF19701">
    <property type="entry name" value="DUF6199"/>
    <property type="match status" value="1"/>
</dbReference>
<evidence type="ECO:0000256" key="1">
    <source>
        <dbReference type="SAM" id="Phobius"/>
    </source>
</evidence>
<dbReference type="RefSeq" id="WP_210656939.1">
    <property type="nucleotide sequence ID" value="NZ_JAGKSP010000002.1"/>
</dbReference>
<dbReference type="EMBL" id="JAGKSP010000002">
    <property type="protein sequence ID" value="MBP3962611.1"/>
    <property type="molecule type" value="Genomic_DNA"/>
</dbReference>
<protein>
    <recommendedName>
        <fullName evidence="2">DUF6199 domain-containing protein</fullName>
    </recommendedName>
</protein>
<feature type="transmembrane region" description="Helical" evidence="1">
    <location>
        <begin position="50"/>
        <end position="71"/>
    </location>
</feature>
<proteinExistence type="predicted"/>
<evidence type="ECO:0000259" key="2">
    <source>
        <dbReference type="Pfam" id="PF19701"/>
    </source>
</evidence>
<sequence>MGDRIILATVIAVILIVPGILSIIKSEIMYRSSATYVSPKKPSRAAKKRFRISGYVSACLGIVLVVIEQLASLRLSFIKMVSTNDDV</sequence>
<keyword evidence="1" id="KW-1133">Transmembrane helix</keyword>
<feature type="transmembrane region" description="Helical" evidence="1">
    <location>
        <begin position="6"/>
        <end position="24"/>
    </location>
</feature>
<keyword evidence="1" id="KW-0472">Membrane</keyword>
<gene>
    <name evidence="3" type="ORF">I8J30_07815</name>
</gene>
<accession>A0ABS5C9D5</accession>
<keyword evidence="1" id="KW-0812">Transmembrane</keyword>
<organism evidence="3 4">
    <name type="scientific">Paenibacillus lignilyticus</name>
    <dbReference type="NCBI Taxonomy" id="1172615"/>
    <lineage>
        <taxon>Bacteria</taxon>
        <taxon>Bacillati</taxon>
        <taxon>Bacillota</taxon>
        <taxon>Bacilli</taxon>
        <taxon>Bacillales</taxon>
        <taxon>Paenibacillaceae</taxon>
        <taxon>Paenibacillus</taxon>
    </lineage>
</organism>
<dbReference type="InterPro" id="IPR045679">
    <property type="entry name" value="DUF6199"/>
</dbReference>
<name>A0ABS5C9D5_9BACL</name>
<feature type="domain" description="DUF6199" evidence="2">
    <location>
        <begin position="11"/>
        <end position="67"/>
    </location>
</feature>